<dbReference type="GO" id="GO:0005975">
    <property type="term" value="P:carbohydrate metabolic process"/>
    <property type="evidence" value="ECO:0007669"/>
    <property type="project" value="InterPro"/>
</dbReference>
<dbReference type="InterPro" id="IPR025532">
    <property type="entry name" value="G6P_1-epimerase"/>
</dbReference>
<dbReference type="AlphaFoldDB" id="A2SKQ8"/>
<dbReference type="eggNOG" id="COG0676">
    <property type="taxonomic scope" value="Bacteria"/>
</dbReference>
<protein>
    <recommendedName>
        <fullName evidence="4">Putative glucose-6-phosphate 1-epimerase</fullName>
        <ecNumber evidence="4">5.1.3.15</ecNumber>
    </recommendedName>
</protein>
<dbReference type="PANTHER" id="PTHR11122">
    <property type="entry name" value="APOSPORY-ASSOCIATED PROTEIN C-RELATED"/>
    <property type="match status" value="1"/>
</dbReference>
<name>A2SKQ8_METPP</name>
<dbReference type="KEGG" id="mpt:Mpe_A3194"/>
<dbReference type="HOGENOM" id="CLU_048345_2_0_4"/>
<keyword evidence="3 4" id="KW-0413">Isomerase</keyword>
<dbReference type="Gene3D" id="2.70.98.10">
    <property type="match status" value="1"/>
</dbReference>
<evidence type="ECO:0000256" key="4">
    <source>
        <dbReference type="PIRNR" id="PIRNR016020"/>
    </source>
</evidence>
<comment type="similarity">
    <text evidence="2 4">Belongs to the glucose-6-phosphate 1-epimerase family.</text>
</comment>
<evidence type="ECO:0000256" key="5">
    <source>
        <dbReference type="PIRSR" id="PIRSR016020-1"/>
    </source>
</evidence>
<evidence type="ECO:0000256" key="1">
    <source>
        <dbReference type="ARBA" id="ARBA00001096"/>
    </source>
</evidence>
<dbReference type="EMBL" id="CP000555">
    <property type="protein sequence ID" value="ABM96147.1"/>
    <property type="molecule type" value="Genomic_DNA"/>
</dbReference>
<comment type="catalytic activity">
    <reaction evidence="1">
        <text>alpha-D-glucose 6-phosphate = beta-D-glucose 6-phosphate</text>
        <dbReference type="Rhea" id="RHEA:16249"/>
        <dbReference type="ChEBI" id="CHEBI:58225"/>
        <dbReference type="ChEBI" id="CHEBI:58247"/>
        <dbReference type="EC" id="5.1.3.15"/>
    </reaction>
</comment>
<dbReference type="GO" id="GO:0047938">
    <property type="term" value="F:glucose-6-phosphate 1-epimerase activity"/>
    <property type="evidence" value="ECO:0007669"/>
    <property type="project" value="UniProtKB-UniRule"/>
</dbReference>
<gene>
    <name evidence="6" type="ordered locus">Mpe_A3194</name>
</gene>
<feature type="active site" evidence="5">
    <location>
        <position position="151"/>
    </location>
</feature>
<dbReference type="InterPro" id="IPR011013">
    <property type="entry name" value="Gal_mutarotase_sf_dom"/>
</dbReference>
<dbReference type="PANTHER" id="PTHR11122:SF13">
    <property type="entry name" value="GLUCOSE-6-PHOSPHATE 1-EPIMERASE"/>
    <property type="match status" value="1"/>
</dbReference>
<evidence type="ECO:0000256" key="2">
    <source>
        <dbReference type="ARBA" id="ARBA00005866"/>
    </source>
</evidence>
<accession>A2SKQ8</accession>
<dbReference type="SUPFAM" id="SSF74650">
    <property type="entry name" value="Galactose mutarotase-like"/>
    <property type="match status" value="1"/>
</dbReference>
<evidence type="ECO:0000313" key="6">
    <source>
        <dbReference type="EMBL" id="ABM96147.1"/>
    </source>
</evidence>
<evidence type="ECO:0000313" key="7">
    <source>
        <dbReference type="Proteomes" id="UP000000366"/>
    </source>
</evidence>
<dbReference type="EC" id="5.1.3.15" evidence="4"/>
<dbReference type="STRING" id="420662.Mpe_A3194"/>
<proteinExistence type="inferred from homology"/>
<dbReference type="InterPro" id="IPR014718">
    <property type="entry name" value="GH-type_carb-bd"/>
</dbReference>
<reference evidence="6 7" key="1">
    <citation type="journal article" date="2007" name="J. Bacteriol.">
        <title>Whole-genome analysis of the methyl tert-butyl ether-degrading beta-proteobacterium Methylibium petroleiphilum PM1.</title>
        <authorList>
            <person name="Kane S.R."/>
            <person name="Chakicherla A.Y."/>
            <person name="Chain P.S.G."/>
            <person name="Schmidt R."/>
            <person name="Shin M.W."/>
            <person name="Legler T.C."/>
            <person name="Scow K.M."/>
            <person name="Larimer F.W."/>
            <person name="Lucas S.M."/>
            <person name="Richardson P.M."/>
            <person name="Hristova K.R."/>
        </authorList>
    </citation>
    <scope>NUCLEOTIDE SEQUENCE [LARGE SCALE GENOMIC DNA]</scope>
    <source>
        <strain evidence="7">ATCC BAA-1232 / LMG 22953 / PM1</strain>
    </source>
</reference>
<feature type="active site" evidence="5">
    <location>
        <position position="252"/>
    </location>
</feature>
<sequence>MAMTEVLGQAAVVLRTADGAEATVLLHGAHVVSWRPAGLPEQLYLSPRAQAGPGQAVRGGIPVIFPQFERRGPLPRHGFARDRAWTLVEHGPQRQHTQAVLSLTDTDATRAVWPHAFEAELTVSLSGRALEMELAVLNTGDRAFEFTAALHTYLRCDDVREARVSGLLGGDFEDSLRGTTHRQEIEPQAIVGEIDRIYWNVVSPVVLQAPQRRVSISAEGFPDRVLWNPGAEKAAAMADLPDDDWLQMLCIETACIGRPVPLAAGQEWFARQTLQA</sequence>
<organism evidence="6 7">
    <name type="scientific">Methylibium petroleiphilum (strain ATCC BAA-1232 / LMG 22953 / PM1)</name>
    <dbReference type="NCBI Taxonomy" id="420662"/>
    <lineage>
        <taxon>Bacteria</taxon>
        <taxon>Pseudomonadati</taxon>
        <taxon>Pseudomonadota</taxon>
        <taxon>Betaproteobacteria</taxon>
        <taxon>Burkholderiales</taxon>
        <taxon>Sphaerotilaceae</taxon>
        <taxon>Methylibium</taxon>
    </lineage>
</organism>
<dbReference type="Proteomes" id="UP000000366">
    <property type="component" value="Chromosome"/>
</dbReference>
<keyword evidence="7" id="KW-1185">Reference proteome</keyword>
<dbReference type="GO" id="GO:0030246">
    <property type="term" value="F:carbohydrate binding"/>
    <property type="evidence" value="ECO:0007669"/>
    <property type="project" value="UniProtKB-UniRule"/>
</dbReference>
<dbReference type="RefSeq" id="WP_011830770.1">
    <property type="nucleotide sequence ID" value="NC_008825.1"/>
</dbReference>
<dbReference type="CDD" id="cd09020">
    <property type="entry name" value="D-hex-6-P-epi_like"/>
    <property type="match status" value="1"/>
</dbReference>
<dbReference type="PIRSF" id="PIRSF016020">
    <property type="entry name" value="PHexose_mutarotase"/>
    <property type="match status" value="1"/>
</dbReference>
<dbReference type="InterPro" id="IPR008183">
    <property type="entry name" value="Aldose_1/G6P_1-epimerase"/>
</dbReference>
<dbReference type="GO" id="GO:0005737">
    <property type="term" value="C:cytoplasm"/>
    <property type="evidence" value="ECO:0007669"/>
    <property type="project" value="TreeGrafter"/>
</dbReference>
<dbReference type="Pfam" id="PF01263">
    <property type="entry name" value="Aldose_epim"/>
    <property type="match status" value="1"/>
</dbReference>
<evidence type="ECO:0000256" key="3">
    <source>
        <dbReference type="ARBA" id="ARBA00023235"/>
    </source>
</evidence>